<reference evidence="1 2" key="1">
    <citation type="submission" date="2019-03" db="EMBL/GenBank/DDBJ databases">
        <title>Glutamicibacter sp. LJH19 genome.</title>
        <authorList>
            <person name="Sinai Borker S."/>
            <person name="Kumar R."/>
        </authorList>
    </citation>
    <scope>NUCLEOTIDE SEQUENCE [LARGE SCALE GENOMIC DNA]</scope>
    <source>
        <strain evidence="1 2">LJH19</strain>
    </source>
</reference>
<dbReference type="Proteomes" id="UP000297638">
    <property type="component" value="Unassembled WGS sequence"/>
</dbReference>
<gene>
    <name evidence="1" type="ORF">EXY26_02125</name>
</gene>
<accession>A0A4Y8TXA6</accession>
<dbReference type="RefSeq" id="WP_134779199.1">
    <property type="nucleotide sequence ID" value="NZ_SPDS01000001.1"/>
</dbReference>
<comment type="caution">
    <text evidence="1">The sequence shown here is derived from an EMBL/GenBank/DDBJ whole genome shotgun (WGS) entry which is preliminary data.</text>
</comment>
<evidence type="ECO:0000313" key="2">
    <source>
        <dbReference type="Proteomes" id="UP000297638"/>
    </source>
</evidence>
<sequence>MPGAVVSLRQLASNYVGMFRKLKPSADCGLTLRSIDTTELRDRFAQLLEDGVSREITIEALQSLKLHFPEGPNAPGLLMAGRAESGLGDPQQVALSTAFLAEDLLQGLAEIGFNTGSPEPR</sequence>
<dbReference type="EMBL" id="SPDS01000001">
    <property type="protein sequence ID" value="TFH55897.1"/>
    <property type="molecule type" value="Genomic_DNA"/>
</dbReference>
<evidence type="ECO:0000313" key="1">
    <source>
        <dbReference type="EMBL" id="TFH55897.1"/>
    </source>
</evidence>
<organism evidence="1 2">
    <name type="scientific">Glutamicibacter arilaitensis</name>
    <dbReference type="NCBI Taxonomy" id="256701"/>
    <lineage>
        <taxon>Bacteria</taxon>
        <taxon>Bacillati</taxon>
        <taxon>Actinomycetota</taxon>
        <taxon>Actinomycetes</taxon>
        <taxon>Micrococcales</taxon>
        <taxon>Micrococcaceae</taxon>
        <taxon>Glutamicibacter</taxon>
    </lineage>
</organism>
<dbReference type="AlphaFoldDB" id="A0A4Y8TXA6"/>
<protein>
    <submittedName>
        <fullName evidence="1">Uncharacterized protein</fullName>
    </submittedName>
</protein>
<name>A0A4Y8TXA6_9MICC</name>
<proteinExistence type="predicted"/>